<evidence type="ECO:0000313" key="4">
    <source>
        <dbReference type="Proteomes" id="UP001154078"/>
    </source>
</evidence>
<evidence type="ECO:0000256" key="1">
    <source>
        <dbReference type="ARBA" id="ARBA00023161"/>
    </source>
</evidence>
<dbReference type="Pfam" id="PF10373">
    <property type="entry name" value="EST1_DNA_bind"/>
    <property type="match status" value="1"/>
</dbReference>
<dbReference type="InterPro" id="IPR011990">
    <property type="entry name" value="TPR-like_helical_dom_sf"/>
</dbReference>
<dbReference type="InterPro" id="IPR045153">
    <property type="entry name" value="Est1/Ebs1-like"/>
</dbReference>
<dbReference type="AlphaFoldDB" id="A0A9P0FIC0"/>
<reference evidence="3" key="1">
    <citation type="submission" date="2021-12" db="EMBL/GenBank/DDBJ databases">
        <authorList>
            <person name="King R."/>
        </authorList>
    </citation>
    <scope>NUCLEOTIDE SEQUENCE</scope>
</reference>
<dbReference type="EMBL" id="OV121135">
    <property type="protein sequence ID" value="CAH0556010.1"/>
    <property type="molecule type" value="Genomic_DNA"/>
</dbReference>
<evidence type="ECO:0000259" key="2">
    <source>
        <dbReference type="Pfam" id="PF10373"/>
    </source>
</evidence>
<dbReference type="OrthoDB" id="2017974at2759"/>
<keyword evidence="4" id="KW-1185">Reference proteome</keyword>
<evidence type="ECO:0000313" key="3">
    <source>
        <dbReference type="EMBL" id="CAH0556010.1"/>
    </source>
</evidence>
<dbReference type="SUPFAM" id="SSF48452">
    <property type="entry name" value="TPR-like"/>
    <property type="match status" value="1"/>
</dbReference>
<dbReference type="GO" id="GO:0005697">
    <property type="term" value="C:telomerase holoenzyme complex"/>
    <property type="evidence" value="ECO:0007669"/>
    <property type="project" value="TreeGrafter"/>
</dbReference>
<dbReference type="InterPro" id="IPR018834">
    <property type="entry name" value="DNA/RNA-bd_Est1-type"/>
</dbReference>
<dbReference type="PANTHER" id="PTHR15696:SF0">
    <property type="entry name" value="TELOMERASE-BINDING PROTEIN EST1A"/>
    <property type="match status" value="1"/>
</dbReference>
<dbReference type="Proteomes" id="UP001154078">
    <property type="component" value="Chromosome 4"/>
</dbReference>
<proteinExistence type="predicted"/>
<keyword evidence="1" id="KW-0866">Nonsense-mediated mRNA decay</keyword>
<dbReference type="GO" id="GO:0070034">
    <property type="term" value="F:telomerase RNA binding"/>
    <property type="evidence" value="ECO:0007669"/>
    <property type="project" value="TreeGrafter"/>
</dbReference>
<dbReference type="PANTHER" id="PTHR15696">
    <property type="entry name" value="SMG-7 SUPPRESSOR WITH MORPHOLOGICAL EFFECT ON GENITALIA PROTEIN 7"/>
    <property type="match status" value="1"/>
</dbReference>
<name>A0A9P0FIC0_BRAAE</name>
<dbReference type="GO" id="GO:0042162">
    <property type="term" value="F:telomeric DNA binding"/>
    <property type="evidence" value="ECO:0007669"/>
    <property type="project" value="TreeGrafter"/>
</dbReference>
<gene>
    <name evidence="3" type="ORF">MELIAE_LOCUS7224</name>
</gene>
<dbReference type="GO" id="GO:0000184">
    <property type="term" value="P:nuclear-transcribed mRNA catabolic process, nonsense-mediated decay"/>
    <property type="evidence" value="ECO:0007669"/>
    <property type="project" value="UniProtKB-KW"/>
</dbReference>
<feature type="domain" description="DNA/RNA-binding" evidence="2">
    <location>
        <begin position="69"/>
        <end position="137"/>
    </location>
</feature>
<accession>A0A9P0FIC0</accession>
<protein>
    <recommendedName>
        <fullName evidence="2">DNA/RNA-binding domain-containing protein</fullName>
    </recommendedName>
</protein>
<organism evidence="3 4">
    <name type="scientific">Brassicogethes aeneus</name>
    <name type="common">Rape pollen beetle</name>
    <name type="synonym">Meligethes aeneus</name>
    <dbReference type="NCBI Taxonomy" id="1431903"/>
    <lineage>
        <taxon>Eukaryota</taxon>
        <taxon>Metazoa</taxon>
        <taxon>Ecdysozoa</taxon>
        <taxon>Arthropoda</taxon>
        <taxon>Hexapoda</taxon>
        <taxon>Insecta</taxon>
        <taxon>Pterygota</taxon>
        <taxon>Neoptera</taxon>
        <taxon>Endopterygota</taxon>
        <taxon>Coleoptera</taxon>
        <taxon>Polyphaga</taxon>
        <taxon>Cucujiformia</taxon>
        <taxon>Nitidulidae</taxon>
        <taxon>Meligethinae</taxon>
        <taxon>Brassicogethes</taxon>
    </lineage>
</organism>
<sequence length="143" mass="16551">MIEYEDKTVVRQHALHYYMMCEYREVQNTAITAGETVNGFDFRMEISELGIIKIADPQLQAQSGYWSENQDRALVVSLQMFNLILERCISLLEDHLSKNNNQISQLSQDIIILLPAIKVWCDWMLCHSSVWNPPPSTQDFKVG</sequence>